<protein>
    <recommendedName>
        <fullName evidence="7">CFEM domain-containing protein</fullName>
    </recommendedName>
</protein>
<keyword evidence="9" id="KW-1185">Reference proteome</keyword>
<keyword evidence="4" id="KW-1015">Disulfide bond</keyword>
<evidence type="ECO:0000259" key="7">
    <source>
        <dbReference type="Pfam" id="PF05730"/>
    </source>
</evidence>
<name>A0AAV0AI17_PHAPC</name>
<dbReference type="Proteomes" id="UP001153365">
    <property type="component" value="Unassembled WGS sequence"/>
</dbReference>
<proteinExistence type="predicted"/>
<sequence>MLCLKAIVLAIGIVQQATAAVSNSNTTEHSPTQGQKGSENGTCANHCMSVKLTESSIWFGHGNLTVYCQYKDFITAFDNCLSDNCANNEELQSAKKGVLDACAAAGVTSPGTICWYLFLNTQPLALTFFKWISLPRLAKLIDGYSIAPSNGQTPGNNLPAELPAGSGNHNAEPSSTTGSSITGVDRNSTSSNPTTATSATTSQLSNTLKPASAAANSTASAITCSSILIGLSSALAIANL</sequence>
<gene>
    <name evidence="8" type="ORF">PPACK8108_LOCUS1998</name>
</gene>
<evidence type="ECO:0000313" key="9">
    <source>
        <dbReference type="Proteomes" id="UP001153365"/>
    </source>
</evidence>
<evidence type="ECO:0000256" key="4">
    <source>
        <dbReference type="ARBA" id="ARBA00023157"/>
    </source>
</evidence>
<feature type="region of interest" description="Disordered" evidence="5">
    <location>
        <begin position="152"/>
        <end position="203"/>
    </location>
</feature>
<evidence type="ECO:0000256" key="1">
    <source>
        <dbReference type="ARBA" id="ARBA00004613"/>
    </source>
</evidence>
<dbReference type="Pfam" id="PF05730">
    <property type="entry name" value="CFEM"/>
    <property type="match status" value="1"/>
</dbReference>
<evidence type="ECO:0000313" key="8">
    <source>
        <dbReference type="EMBL" id="CAH7667591.1"/>
    </source>
</evidence>
<feature type="domain" description="CFEM" evidence="7">
    <location>
        <begin position="42"/>
        <end position="103"/>
    </location>
</feature>
<feature type="compositionally biased region" description="Polar residues" evidence="5">
    <location>
        <begin position="167"/>
        <end position="187"/>
    </location>
</feature>
<keyword evidence="3 6" id="KW-0732">Signal</keyword>
<accession>A0AAV0AI17</accession>
<organism evidence="8 9">
    <name type="scientific">Phakopsora pachyrhizi</name>
    <name type="common">Asian soybean rust disease fungus</name>
    <dbReference type="NCBI Taxonomy" id="170000"/>
    <lineage>
        <taxon>Eukaryota</taxon>
        <taxon>Fungi</taxon>
        <taxon>Dikarya</taxon>
        <taxon>Basidiomycota</taxon>
        <taxon>Pucciniomycotina</taxon>
        <taxon>Pucciniomycetes</taxon>
        <taxon>Pucciniales</taxon>
        <taxon>Phakopsoraceae</taxon>
        <taxon>Phakopsora</taxon>
    </lineage>
</organism>
<comment type="subcellular location">
    <subcellularLocation>
        <location evidence="1">Secreted</location>
    </subcellularLocation>
</comment>
<feature type="signal peptide" evidence="6">
    <location>
        <begin position="1"/>
        <end position="19"/>
    </location>
</feature>
<evidence type="ECO:0000256" key="2">
    <source>
        <dbReference type="ARBA" id="ARBA00022525"/>
    </source>
</evidence>
<feature type="compositionally biased region" description="Low complexity" evidence="5">
    <location>
        <begin position="188"/>
        <end position="203"/>
    </location>
</feature>
<comment type="caution">
    <text evidence="8">The sequence shown here is derived from an EMBL/GenBank/DDBJ whole genome shotgun (WGS) entry which is preliminary data.</text>
</comment>
<keyword evidence="2" id="KW-0964">Secreted</keyword>
<dbReference type="GO" id="GO:0005576">
    <property type="term" value="C:extracellular region"/>
    <property type="evidence" value="ECO:0007669"/>
    <property type="project" value="UniProtKB-SubCell"/>
</dbReference>
<evidence type="ECO:0000256" key="5">
    <source>
        <dbReference type="SAM" id="MobiDB-lite"/>
    </source>
</evidence>
<reference evidence="8" key="1">
    <citation type="submission" date="2022-06" db="EMBL/GenBank/DDBJ databases">
        <authorList>
            <consortium name="SYNGENTA / RWTH Aachen University"/>
        </authorList>
    </citation>
    <scope>NUCLEOTIDE SEQUENCE</scope>
</reference>
<evidence type="ECO:0000256" key="3">
    <source>
        <dbReference type="ARBA" id="ARBA00022729"/>
    </source>
</evidence>
<dbReference type="AlphaFoldDB" id="A0AAV0AI17"/>
<dbReference type="InterPro" id="IPR008427">
    <property type="entry name" value="Extracellular_membr_CFEM_dom"/>
</dbReference>
<evidence type="ECO:0000256" key="6">
    <source>
        <dbReference type="SAM" id="SignalP"/>
    </source>
</evidence>
<feature type="chain" id="PRO_5043639521" description="CFEM domain-containing protein" evidence="6">
    <location>
        <begin position="20"/>
        <end position="240"/>
    </location>
</feature>
<dbReference type="EMBL" id="CALTRL010000343">
    <property type="protein sequence ID" value="CAH7667591.1"/>
    <property type="molecule type" value="Genomic_DNA"/>
</dbReference>